<gene>
    <name evidence="1" type="ORF">NCTC8179_02766</name>
</gene>
<dbReference type="Proteomes" id="UP000255543">
    <property type="component" value="Unassembled WGS sequence"/>
</dbReference>
<name>A0A376ZWN8_ECOLX</name>
<accession>A0A376ZWN8</accession>
<sequence length="127" mass="14565">MPEAGYTAEEVESIRAEVAEFEKLRYEIKLTSGDLLDMKRFEPAMRHLLDMYVRADDSEVLMDFEELSLIELIVEKGLAATVALPDDIRNNQDAMAETIENNVRKTIVDENPVNPKYYGACRSCWMN</sequence>
<reference evidence="1 2" key="1">
    <citation type="submission" date="2018-06" db="EMBL/GenBank/DDBJ databases">
        <authorList>
            <consortium name="Pathogen Informatics"/>
            <person name="Doyle S."/>
        </authorList>
    </citation>
    <scope>NUCLEOTIDE SEQUENCE [LARGE SCALE GENOMIC DNA]</scope>
    <source>
        <strain evidence="1 2">NCTC8179</strain>
    </source>
</reference>
<evidence type="ECO:0000313" key="2">
    <source>
        <dbReference type="Proteomes" id="UP000255543"/>
    </source>
</evidence>
<dbReference type="EMBL" id="UGEB01000001">
    <property type="protein sequence ID" value="STK81474.1"/>
    <property type="molecule type" value="Genomic_DNA"/>
</dbReference>
<dbReference type="AlphaFoldDB" id="A0A376ZWN8"/>
<evidence type="ECO:0000313" key="1">
    <source>
        <dbReference type="EMBL" id="STK81474.1"/>
    </source>
</evidence>
<proteinExistence type="predicted"/>
<organism evidence="1 2">
    <name type="scientific">Escherichia coli</name>
    <dbReference type="NCBI Taxonomy" id="562"/>
    <lineage>
        <taxon>Bacteria</taxon>
        <taxon>Pseudomonadati</taxon>
        <taxon>Pseudomonadota</taxon>
        <taxon>Gammaproteobacteria</taxon>
        <taxon>Enterobacterales</taxon>
        <taxon>Enterobacteriaceae</taxon>
        <taxon>Escherichia</taxon>
    </lineage>
</organism>
<protein>
    <submittedName>
        <fullName evidence="1">HsdR family type I site-specific deoxyribonuclease</fullName>
    </submittedName>
</protein>